<dbReference type="PANTHER" id="PTHR12468:SF2">
    <property type="entry name" value="GPI MANNOSYLTRANSFERASE 2"/>
    <property type="match status" value="1"/>
</dbReference>
<evidence type="ECO:0000256" key="10">
    <source>
        <dbReference type="SAM" id="MobiDB-lite"/>
    </source>
</evidence>
<dbReference type="AlphaFoldDB" id="A0A316FBB3"/>
<keyword evidence="13" id="KW-1185">Reference proteome</keyword>
<dbReference type="GO" id="GO:0004376">
    <property type="term" value="F:GPI mannosyltransferase activity"/>
    <property type="evidence" value="ECO:0007669"/>
    <property type="project" value="InterPro"/>
</dbReference>
<dbReference type="GO" id="GO:0000009">
    <property type="term" value="F:alpha-1,6-mannosyltransferase activity"/>
    <property type="evidence" value="ECO:0007669"/>
    <property type="project" value="InterPro"/>
</dbReference>
<dbReference type="EMBL" id="QGGR01000011">
    <property type="protein sequence ID" value="PWK45127.1"/>
    <property type="molecule type" value="Genomic_DNA"/>
</dbReference>
<keyword evidence="8 11" id="KW-1133">Transmembrane helix</keyword>
<dbReference type="GO" id="GO:0006506">
    <property type="term" value="P:GPI anchor biosynthetic process"/>
    <property type="evidence" value="ECO:0007669"/>
    <property type="project" value="UniProtKB-UniPathway"/>
</dbReference>
<protein>
    <submittedName>
        <fullName evidence="12">Dolichyl-phosphate-mannose-protein mannosyltransferase</fullName>
    </submittedName>
</protein>
<feature type="transmembrane region" description="Helical" evidence="11">
    <location>
        <begin position="250"/>
        <end position="266"/>
    </location>
</feature>
<keyword evidence="3" id="KW-0337">GPI-anchor biosynthesis</keyword>
<gene>
    <name evidence="12" type="ORF">BC793_111101</name>
</gene>
<comment type="subcellular location">
    <subcellularLocation>
        <location evidence="1">Endoplasmic reticulum membrane</location>
        <topology evidence="1">Multi-pass membrane protein</topology>
    </subcellularLocation>
</comment>
<feature type="transmembrane region" description="Helical" evidence="11">
    <location>
        <begin position="189"/>
        <end position="206"/>
    </location>
</feature>
<feature type="transmembrane region" description="Helical" evidence="11">
    <location>
        <begin position="342"/>
        <end position="360"/>
    </location>
</feature>
<keyword evidence="6 11" id="KW-0812">Transmembrane</keyword>
<keyword evidence="9 11" id="KW-0472">Membrane</keyword>
<name>A0A316FBB3_9ACTN</name>
<evidence type="ECO:0000313" key="12">
    <source>
        <dbReference type="EMBL" id="PWK45127.1"/>
    </source>
</evidence>
<evidence type="ECO:0000256" key="1">
    <source>
        <dbReference type="ARBA" id="ARBA00004477"/>
    </source>
</evidence>
<sequence>MPGSAPGSSTRRDVPISDVASARTDRAADDNPEPEIPLSRRARLRASAVAAAPAIGLYLLLRLTSLEVMHVLASHAHALDPGRQVYPDGTINNQWRGFTSMWDALVSWDGRWYAKIAGSGLGGPVGAVDEDGVPYELRLAFFPLYPWLARPLTYLPFISPATACLIVSFVAAIAAAWGLYLIGRHVRGHRVGLMLVAAWALAPAAMTQNGAYTESLFTALAAWALYAVLKERWLIAGLLAGVSGLSRPTATALIGTVGLAALVAVFSRRGGWRPYAAMALAPAGLLAYFAFASARLGGFDRYTSIHDNTFGARWDYGENTWNMSTDILIGVDGDNADKPIRVLSLLILFGFVVMFALLIPRAPWQLTVFAGAMLVLATLSHTHMSMAGRHLLPAFPVLLIPAFLLARMSNRDLWIVLGAVSLLSGWYAGWLPFISGQAI</sequence>
<organism evidence="12 13">
    <name type="scientific">Actinoplanes xinjiangensis</name>
    <dbReference type="NCBI Taxonomy" id="512350"/>
    <lineage>
        <taxon>Bacteria</taxon>
        <taxon>Bacillati</taxon>
        <taxon>Actinomycetota</taxon>
        <taxon>Actinomycetes</taxon>
        <taxon>Micromonosporales</taxon>
        <taxon>Micromonosporaceae</taxon>
        <taxon>Actinoplanes</taxon>
    </lineage>
</organism>
<evidence type="ECO:0000256" key="6">
    <source>
        <dbReference type="ARBA" id="ARBA00022692"/>
    </source>
</evidence>
<keyword evidence="7" id="KW-0256">Endoplasmic reticulum</keyword>
<evidence type="ECO:0000256" key="7">
    <source>
        <dbReference type="ARBA" id="ARBA00022824"/>
    </source>
</evidence>
<accession>A0A316FBB3</accession>
<evidence type="ECO:0000313" key="13">
    <source>
        <dbReference type="Proteomes" id="UP000245697"/>
    </source>
</evidence>
<evidence type="ECO:0000256" key="9">
    <source>
        <dbReference type="ARBA" id="ARBA00023136"/>
    </source>
</evidence>
<evidence type="ECO:0000256" key="3">
    <source>
        <dbReference type="ARBA" id="ARBA00022502"/>
    </source>
</evidence>
<evidence type="ECO:0000256" key="5">
    <source>
        <dbReference type="ARBA" id="ARBA00022679"/>
    </source>
</evidence>
<keyword evidence="4 12" id="KW-0328">Glycosyltransferase</keyword>
<reference evidence="12 13" key="1">
    <citation type="submission" date="2018-05" db="EMBL/GenBank/DDBJ databases">
        <title>Genomic Encyclopedia of Archaeal and Bacterial Type Strains, Phase II (KMG-II): from individual species to whole genera.</title>
        <authorList>
            <person name="Goeker M."/>
        </authorList>
    </citation>
    <scope>NUCLEOTIDE SEQUENCE [LARGE SCALE GENOMIC DNA]</scope>
    <source>
        <strain evidence="12 13">DSM 45184</strain>
    </source>
</reference>
<comment type="caution">
    <text evidence="12">The sequence shown here is derived from an EMBL/GenBank/DDBJ whole genome shotgun (WGS) entry which is preliminary data.</text>
</comment>
<evidence type="ECO:0000256" key="4">
    <source>
        <dbReference type="ARBA" id="ARBA00022676"/>
    </source>
</evidence>
<dbReference type="Pfam" id="PF04188">
    <property type="entry name" value="Mannosyl_trans2"/>
    <property type="match status" value="1"/>
</dbReference>
<keyword evidence="5 12" id="KW-0808">Transferase</keyword>
<proteinExistence type="predicted"/>
<dbReference type="PANTHER" id="PTHR12468">
    <property type="entry name" value="GPI MANNOSYLTRANSFERASE 2"/>
    <property type="match status" value="1"/>
</dbReference>
<comment type="pathway">
    <text evidence="2">Glycolipid biosynthesis; glycosylphosphatidylinositol-anchor biosynthesis.</text>
</comment>
<feature type="transmembrane region" description="Helical" evidence="11">
    <location>
        <begin position="157"/>
        <end position="182"/>
    </location>
</feature>
<evidence type="ECO:0000256" key="2">
    <source>
        <dbReference type="ARBA" id="ARBA00004687"/>
    </source>
</evidence>
<dbReference type="UniPathway" id="UPA00196"/>
<dbReference type="InterPro" id="IPR007315">
    <property type="entry name" value="PIG-V/Gpi18"/>
</dbReference>
<feature type="transmembrane region" description="Helical" evidence="11">
    <location>
        <begin position="272"/>
        <end position="291"/>
    </location>
</feature>
<dbReference type="GO" id="GO:0016020">
    <property type="term" value="C:membrane"/>
    <property type="evidence" value="ECO:0007669"/>
    <property type="project" value="GOC"/>
</dbReference>
<feature type="region of interest" description="Disordered" evidence="10">
    <location>
        <begin position="1"/>
        <end position="35"/>
    </location>
</feature>
<evidence type="ECO:0000256" key="11">
    <source>
        <dbReference type="SAM" id="Phobius"/>
    </source>
</evidence>
<feature type="transmembrane region" description="Helical" evidence="11">
    <location>
        <begin position="391"/>
        <end position="408"/>
    </location>
</feature>
<dbReference type="Proteomes" id="UP000245697">
    <property type="component" value="Unassembled WGS sequence"/>
</dbReference>
<evidence type="ECO:0000256" key="8">
    <source>
        <dbReference type="ARBA" id="ARBA00022989"/>
    </source>
</evidence>
<feature type="transmembrane region" description="Helical" evidence="11">
    <location>
        <begin position="414"/>
        <end position="434"/>
    </location>
</feature>